<comment type="catalytic activity">
    <reaction evidence="8 9">
        <text>N-acetyl-L-glutamate + ATP = N-acetyl-L-glutamyl 5-phosphate + ADP</text>
        <dbReference type="Rhea" id="RHEA:14629"/>
        <dbReference type="ChEBI" id="CHEBI:30616"/>
        <dbReference type="ChEBI" id="CHEBI:44337"/>
        <dbReference type="ChEBI" id="CHEBI:57936"/>
        <dbReference type="ChEBI" id="CHEBI:456216"/>
        <dbReference type="EC" id="2.7.2.8"/>
    </reaction>
</comment>
<reference evidence="11" key="1">
    <citation type="submission" date="2024-06" db="EMBL/GenBank/DDBJ databases">
        <authorList>
            <person name="Fan A."/>
            <person name="Zhang F.Y."/>
            <person name="Zhang L."/>
        </authorList>
    </citation>
    <scope>NUCLEOTIDE SEQUENCE</scope>
    <source>
        <strain evidence="11">Y61</strain>
    </source>
</reference>
<comment type="subcellular location">
    <subcellularLocation>
        <location evidence="9">Cytoplasm</location>
    </subcellularLocation>
</comment>
<evidence type="ECO:0000256" key="3">
    <source>
        <dbReference type="ARBA" id="ARBA00022605"/>
    </source>
</evidence>
<dbReference type="HAMAP" id="MF_00082">
    <property type="entry name" value="ArgB"/>
    <property type="match status" value="1"/>
</dbReference>
<dbReference type="GO" id="GO:0003991">
    <property type="term" value="F:acetylglutamate kinase activity"/>
    <property type="evidence" value="ECO:0007669"/>
    <property type="project" value="UniProtKB-UniRule"/>
</dbReference>
<dbReference type="SUPFAM" id="SSF53633">
    <property type="entry name" value="Carbamate kinase-like"/>
    <property type="match status" value="1"/>
</dbReference>
<feature type="domain" description="Aspartate/glutamate/uridylate kinase" evidence="10">
    <location>
        <begin position="5"/>
        <end position="238"/>
    </location>
</feature>
<dbReference type="Pfam" id="PF00696">
    <property type="entry name" value="AA_kinase"/>
    <property type="match status" value="1"/>
</dbReference>
<dbReference type="GO" id="GO:0005737">
    <property type="term" value="C:cytoplasm"/>
    <property type="evidence" value="ECO:0007669"/>
    <property type="project" value="UniProtKB-SubCell"/>
</dbReference>
<dbReference type="InterPro" id="IPR036393">
    <property type="entry name" value="AceGlu_kinase-like_sf"/>
</dbReference>
<gene>
    <name evidence="9 11" type="primary">argB</name>
    <name evidence="11" type="ORF">ABNN70_01715</name>
</gene>
<dbReference type="Gene3D" id="3.40.1160.10">
    <property type="entry name" value="Acetylglutamate kinase-like"/>
    <property type="match status" value="1"/>
</dbReference>
<keyword evidence="9" id="KW-0963">Cytoplasm</keyword>
<organism evidence="11">
    <name type="scientific">Sporolactobacillus sp. Y61</name>
    <dbReference type="NCBI Taxonomy" id="3160863"/>
    <lineage>
        <taxon>Bacteria</taxon>
        <taxon>Bacillati</taxon>
        <taxon>Bacillota</taxon>
        <taxon>Bacilli</taxon>
        <taxon>Bacillales</taxon>
        <taxon>Sporolactobacillaceae</taxon>
        <taxon>Sporolactobacillus</taxon>
    </lineage>
</organism>
<feature type="site" description="Transition state stabilizer" evidence="9">
    <location>
        <position position="219"/>
    </location>
</feature>
<evidence type="ECO:0000256" key="4">
    <source>
        <dbReference type="ARBA" id="ARBA00022679"/>
    </source>
</evidence>
<evidence type="ECO:0000256" key="2">
    <source>
        <dbReference type="ARBA" id="ARBA00022571"/>
    </source>
</evidence>
<dbReference type="PANTHER" id="PTHR23342:SF0">
    <property type="entry name" value="N-ACETYLGLUTAMATE SYNTHASE, MITOCHONDRIAL"/>
    <property type="match status" value="1"/>
</dbReference>
<dbReference type="EMBL" id="CP159510">
    <property type="protein sequence ID" value="XCJ17278.1"/>
    <property type="molecule type" value="Genomic_DNA"/>
</dbReference>
<evidence type="ECO:0000259" key="10">
    <source>
        <dbReference type="Pfam" id="PF00696"/>
    </source>
</evidence>
<dbReference type="InterPro" id="IPR004662">
    <property type="entry name" value="AcgluKinase_fam"/>
</dbReference>
<dbReference type="GO" id="GO:0042450">
    <property type="term" value="P:L-arginine biosynthetic process via ornithine"/>
    <property type="evidence" value="ECO:0007669"/>
    <property type="project" value="UniProtKB-UniRule"/>
</dbReference>
<dbReference type="RefSeq" id="WP_129930505.1">
    <property type="nucleotide sequence ID" value="NZ_CP159510.1"/>
</dbReference>
<evidence type="ECO:0000256" key="6">
    <source>
        <dbReference type="ARBA" id="ARBA00022777"/>
    </source>
</evidence>
<feature type="binding site" evidence="9">
    <location>
        <position position="64"/>
    </location>
    <ligand>
        <name>substrate</name>
    </ligand>
</feature>
<evidence type="ECO:0000256" key="7">
    <source>
        <dbReference type="ARBA" id="ARBA00022840"/>
    </source>
</evidence>
<dbReference type="PIRSF" id="PIRSF000728">
    <property type="entry name" value="NAGK"/>
    <property type="match status" value="1"/>
</dbReference>
<feature type="binding site" evidence="9">
    <location>
        <begin position="42"/>
        <end position="43"/>
    </location>
    <ligand>
        <name>substrate</name>
    </ligand>
</feature>
<evidence type="ECO:0000256" key="9">
    <source>
        <dbReference type="HAMAP-Rule" id="MF_00082"/>
    </source>
</evidence>
<dbReference type="AlphaFoldDB" id="A0AAU8IGF2"/>
<dbReference type="NCBIfam" id="TIGR00761">
    <property type="entry name" value="argB"/>
    <property type="match status" value="1"/>
</dbReference>
<dbReference type="EC" id="2.7.2.8" evidence="9"/>
<dbReference type="InterPro" id="IPR001048">
    <property type="entry name" value="Asp/Glu/Uridylate_kinase"/>
</dbReference>
<keyword evidence="6 9" id="KW-0418">Kinase</keyword>
<keyword evidence="7 9" id="KW-0067">ATP-binding</keyword>
<feature type="site" description="Transition state stabilizer" evidence="9">
    <location>
        <position position="8"/>
    </location>
</feature>
<keyword evidence="4 9" id="KW-0808">Transferase</keyword>
<keyword evidence="3 9" id="KW-0028">Amino-acid biosynthesis</keyword>
<evidence type="ECO:0000256" key="1">
    <source>
        <dbReference type="ARBA" id="ARBA00004828"/>
    </source>
</evidence>
<protein>
    <recommendedName>
        <fullName evidence="9">Acetylglutamate kinase</fullName>
        <ecNumber evidence="9">2.7.2.8</ecNumber>
    </recommendedName>
    <alternativeName>
        <fullName evidence="9">N-acetyl-L-glutamate 5-phosphotransferase</fullName>
    </alternativeName>
    <alternativeName>
        <fullName evidence="9">NAG kinase</fullName>
        <shortName evidence="9">NAGK</shortName>
    </alternativeName>
</protein>
<dbReference type="CDD" id="cd04238">
    <property type="entry name" value="AAK_NAGK-like"/>
    <property type="match status" value="1"/>
</dbReference>
<evidence type="ECO:0000313" key="11">
    <source>
        <dbReference type="EMBL" id="XCJ17278.1"/>
    </source>
</evidence>
<comment type="function">
    <text evidence="9">Catalyzes the ATP-dependent phosphorylation of N-acetyl-L-glutamate.</text>
</comment>
<proteinExistence type="inferred from homology"/>
<evidence type="ECO:0000256" key="5">
    <source>
        <dbReference type="ARBA" id="ARBA00022741"/>
    </source>
</evidence>
<keyword evidence="5 9" id="KW-0547">Nucleotide-binding</keyword>
<dbReference type="PANTHER" id="PTHR23342">
    <property type="entry name" value="N-ACETYLGLUTAMATE SYNTHASE"/>
    <property type="match status" value="1"/>
</dbReference>
<dbReference type="GO" id="GO:0005524">
    <property type="term" value="F:ATP binding"/>
    <property type="evidence" value="ECO:0007669"/>
    <property type="project" value="UniProtKB-UniRule"/>
</dbReference>
<dbReference type="FunFam" id="3.40.1160.10:FF:000004">
    <property type="entry name" value="Acetylglutamate kinase"/>
    <property type="match status" value="1"/>
</dbReference>
<keyword evidence="2 9" id="KW-0055">Arginine biosynthesis</keyword>
<accession>A0AAU8IGF2</accession>
<name>A0AAU8IGF2_9BACL</name>
<comment type="similarity">
    <text evidence="9">Belongs to the acetylglutamate kinase family. ArgB subfamily.</text>
</comment>
<evidence type="ECO:0000256" key="8">
    <source>
        <dbReference type="ARBA" id="ARBA00048141"/>
    </source>
</evidence>
<comment type="pathway">
    <text evidence="1 9">Amino-acid biosynthesis; L-arginine biosynthesis; N(2)-acetyl-L-ornithine from L-glutamate: step 2/4.</text>
</comment>
<feature type="binding site" evidence="9">
    <location>
        <position position="157"/>
    </location>
    <ligand>
        <name>substrate</name>
    </ligand>
</feature>
<sequence>MKRYLVIKCGGSVFEKLTPEFYRSIQKIQAEGQWAPVIVHGGGPAISQMLEKLAIPTTFHNGLRVTTDEVLEVVEMVLSGSMNKKIVANICGAGGRAVGLSGIDGHLLTAKPAAPRSLGFVGEIAAVDTQLITCLSAKGFIPVVSPIAMDANGQHYNINADQAAAAIAGALNGRLCFISDVPGIMVEQKGKMVPLDKVSDLEIAQLIHTKKISGGMIPKVMAAVDSLKHHVPEVVIVNGLAPECLTDYTKGIKAGTKIFLEEEALHA</sequence>
<dbReference type="InterPro" id="IPR037528">
    <property type="entry name" value="ArgB"/>
</dbReference>